<evidence type="ECO:0000313" key="6">
    <source>
        <dbReference type="EMBL" id="MEJ6348843.1"/>
    </source>
</evidence>
<sequence length="196" mass="21975">MANPLKSSTRPNVAVFASGNGSNFEAIARANLPINLALVVSDKPQAKVIERAHHHQIKTFVLELKNCLDKTDYETQILNQLKQHNIDFILLAGYMKIIHPTLLEAYPQKIINIHPAYLPHFPGKDGIGDAFKAGVSETGVTIHYVDEGVDTGQIIAQQKVPRYQTDQLEDLANRIHKVEHQLYPETIRNLIEKGEL</sequence>
<feature type="binding site" evidence="4">
    <location>
        <begin position="95"/>
        <end position="98"/>
    </location>
    <ligand>
        <name>(6R)-10-formyltetrahydrofolate</name>
        <dbReference type="ChEBI" id="CHEBI:195366"/>
    </ligand>
</feature>
<dbReference type="EC" id="2.1.2.2" evidence="4"/>
<evidence type="ECO:0000256" key="3">
    <source>
        <dbReference type="ARBA" id="ARBA00022755"/>
    </source>
</evidence>
<accession>A0ABU8SIV1</accession>
<evidence type="ECO:0000256" key="2">
    <source>
        <dbReference type="ARBA" id="ARBA00022679"/>
    </source>
</evidence>
<dbReference type="InterPro" id="IPR004607">
    <property type="entry name" value="GART"/>
</dbReference>
<feature type="active site" description="Proton donor" evidence="4">
    <location>
        <position position="114"/>
    </location>
</feature>
<dbReference type="HAMAP" id="MF_01930">
    <property type="entry name" value="PurN"/>
    <property type="match status" value="1"/>
</dbReference>
<feature type="site" description="Raises pKa of active site His" evidence="4">
    <location>
        <position position="150"/>
    </location>
</feature>
<dbReference type="InterPro" id="IPR002376">
    <property type="entry name" value="Formyl_transf_N"/>
</dbReference>
<dbReference type="PANTHER" id="PTHR43369:SF2">
    <property type="entry name" value="PHOSPHORIBOSYLGLYCINAMIDE FORMYLTRANSFERASE"/>
    <property type="match status" value="1"/>
</dbReference>
<evidence type="ECO:0000313" key="7">
    <source>
        <dbReference type="Proteomes" id="UP001377804"/>
    </source>
</evidence>
<comment type="function">
    <text evidence="4">Catalyzes the transfer of a formyl group from 10-formyltetrahydrofolate to 5-phospho-ribosyl-glycinamide (GAR), producing 5-phospho-ribosyl-N-formylglycinamide (FGAR) and tetrahydrofolate.</text>
</comment>
<dbReference type="Pfam" id="PF00551">
    <property type="entry name" value="Formyl_trans_N"/>
    <property type="match status" value="1"/>
</dbReference>
<evidence type="ECO:0000259" key="5">
    <source>
        <dbReference type="Pfam" id="PF00551"/>
    </source>
</evidence>
<comment type="similarity">
    <text evidence="4">Belongs to the GART family.</text>
</comment>
<dbReference type="GO" id="GO:0004644">
    <property type="term" value="F:phosphoribosylglycinamide formyltransferase activity"/>
    <property type="evidence" value="ECO:0007669"/>
    <property type="project" value="UniProtKB-EC"/>
</dbReference>
<name>A0ABU8SIV1_9LACO</name>
<comment type="caution">
    <text evidence="6">The sequence shown here is derived from an EMBL/GenBank/DDBJ whole genome shotgun (WGS) entry which is preliminary data.</text>
</comment>
<dbReference type="RefSeq" id="WP_339970348.1">
    <property type="nucleotide sequence ID" value="NZ_JAWMWG010000004.1"/>
</dbReference>
<dbReference type="EMBL" id="JAWMWG010000004">
    <property type="protein sequence ID" value="MEJ6348843.1"/>
    <property type="molecule type" value="Genomic_DNA"/>
</dbReference>
<gene>
    <name evidence="4 6" type="primary">purN</name>
    <name evidence="6" type="ORF">R4Y45_06385</name>
</gene>
<comment type="pathway">
    <text evidence="1 4">Purine metabolism; IMP biosynthesis via de novo pathway; N(2)-formyl-N(1)-(5-phospho-D-ribosyl)glycinamide from N(1)-(5-phospho-D-ribosyl)glycinamide (10-formyl THF route): step 1/1.</text>
</comment>
<organism evidence="6 7">
    <name type="scientific">Holzapfeliella saturejae</name>
    <dbReference type="NCBI Taxonomy" id="3082953"/>
    <lineage>
        <taxon>Bacteria</taxon>
        <taxon>Bacillati</taxon>
        <taxon>Bacillota</taxon>
        <taxon>Bacilli</taxon>
        <taxon>Lactobacillales</taxon>
        <taxon>Lactobacillaceae</taxon>
        <taxon>Holzapfeliella</taxon>
    </lineage>
</organism>
<dbReference type="Proteomes" id="UP001377804">
    <property type="component" value="Unassembled WGS sequence"/>
</dbReference>
<feature type="binding site" evidence="4">
    <location>
        <begin position="21"/>
        <end position="23"/>
    </location>
    <ligand>
        <name>N(1)-(5-phospho-beta-D-ribosyl)glycinamide</name>
        <dbReference type="ChEBI" id="CHEBI:143788"/>
    </ligand>
</feature>
<dbReference type="InterPro" id="IPR036477">
    <property type="entry name" value="Formyl_transf_N_sf"/>
</dbReference>
<dbReference type="CDD" id="cd08645">
    <property type="entry name" value="FMT_core_GART"/>
    <property type="match status" value="1"/>
</dbReference>
<comment type="catalytic activity">
    <reaction evidence="4">
        <text>N(1)-(5-phospho-beta-D-ribosyl)glycinamide + (6R)-10-formyltetrahydrofolate = N(2)-formyl-N(1)-(5-phospho-beta-D-ribosyl)glycinamide + (6S)-5,6,7,8-tetrahydrofolate + H(+)</text>
        <dbReference type="Rhea" id="RHEA:15053"/>
        <dbReference type="ChEBI" id="CHEBI:15378"/>
        <dbReference type="ChEBI" id="CHEBI:57453"/>
        <dbReference type="ChEBI" id="CHEBI:143788"/>
        <dbReference type="ChEBI" id="CHEBI:147286"/>
        <dbReference type="ChEBI" id="CHEBI:195366"/>
        <dbReference type="EC" id="2.1.2.2"/>
    </reaction>
</comment>
<reference evidence="6 7" key="1">
    <citation type="submission" date="2023-10" db="EMBL/GenBank/DDBJ databases">
        <title>Holzapfeliella saturejae sp. nov. isolated from Satureja montana flowers.</title>
        <authorList>
            <person name="Alcantara C."/>
            <person name="Zuniga M."/>
            <person name="Landete J.M."/>
            <person name="Monedero V."/>
        </authorList>
    </citation>
    <scope>NUCLEOTIDE SEQUENCE [LARGE SCALE GENOMIC DNA]</scope>
    <source>
        <strain evidence="6 7">He02</strain>
    </source>
</reference>
<keyword evidence="3 4" id="KW-0658">Purine biosynthesis</keyword>
<feature type="binding site" evidence="4">
    <location>
        <position position="112"/>
    </location>
    <ligand>
        <name>(6R)-10-formyltetrahydrofolate</name>
        <dbReference type="ChEBI" id="CHEBI:195366"/>
    </ligand>
</feature>
<dbReference type="SUPFAM" id="SSF53328">
    <property type="entry name" value="Formyltransferase"/>
    <property type="match status" value="1"/>
</dbReference>
<keyword evidence="7" id="KW-1185">Reference proteome</keyword>
<dbReference type="Gene3D" id="3.40.50.170">
    <property type="entry name" value="Formyl transferase, N-terminal domain"/>
    <property type="match status" value="1"/>
</dbReference>
<evidence type="ECO:0000256" key="1">
    <source>
        <dbReference type="ARBA" id="ARBA00005054"/>
    </source>
</evidence>
<evidence type="ECO:0000256" key="4">
    <source>
        <dbReference type="HAMAP-Rule" id="MF_01930"/>
    </source>
</evidence>
<feature type="binding site" evidence="4">
    <location>
        <position position="70"/>
    </location>
    <ligand>
        <name>(6R)-10-formyltetrahydrofolate</name>
        <dbReference type="ChEBI" id="CHEBI:195366"/>
    </ligand>
</feature>
<keyword evidence="2 4" id="KW-0808">Transferase</keyword>
<feature type="domain" description="Formyl transferase N-terminal" evidence="5">
    <location>
        <begin position="12"/>
        <end position="187"/>
    </location>
</feature>
<dbReference type="NCBIfam" id="TIGR00639">
    <property type="entry name" value="PurN"/>
    <property type="match status" value="1"/>
</dbReference>
<dbReference type="PANTHER" id="PTHR43369">
    <property type="entry name" value="PHOSPHORIBOSYLGLYCINAMIDE FORMYLTRANSFERASE"/>
    <property type="match status" value="1"/>
</dbReference>
<protein>
    <recommendedName>
        <fullName evidence="4">Phosphoribosylglycinamide formyltransferase</fullName>
        <ecNumber evidence="4">2.1.2.2</ecNumber>
    </recommendedName>
    <alternativeName>
        <fullName evidence="4">5'-phosphoribosylglycinamide transformylase</fullName>
    </alternativeName>
    <alternativeName>
        <fullName evidence="4">GAR transformylase</fullName>
        <shortName evidence="4">GART</shortName>
    </alternativeName>
</protein>
<proteinExistence type="inferred from homology"/>